<dbReference type="InterPro" id="IPR038765">
    <property type="entry name" value="Papain-like_cys_pep_sf"/>
</dbReference>
<dbReference type="RefSeq" id="WP_220196046.1">
    <property type="nucleotide sequence ID" value="NZ_BNJF01000002.1"/>
</dbReference>
<gene>
    <name evidence="3" type="ORF">KSX_48440</name>
</gene>
<name>A0A8J3I323_9CHLR</name>
<reference evidence="3" key="1">
    <citation type="submission" date="2020-10" db="EMBL/GenBank/DDBJ databases">
        <title>Taxonomic study of unclassified bacteria belonging to the class Ktedonobacteria.</title>
        <authorList>
            <person name="Yabe S."/>
            <person name="Wang C.M."/>
            <person name="Zheng Y."/>
            <person name="Sakai Y."/>
            <person name="Cavaletti L."/>
            <person name="Monciardini P."/>
            <person name="Donadio S."/>
        </authorList>
    </citation>
    <scope>NUCLEOTIDE SEQUENCE</scope>
    <source>
        <strain evidence="3">SOSP1-1</strain>
    </source>
</reference>
<dbReference type="Pfam" id="PF05257">
    <property type="entry name" value="CHAP"/>
    <property type="match status" value="1"/>
</dbReference>
<protein>
    <recommendedName>
        <fullName evidence="2">Peptidase C51 domain-containing protein</fullName>
    </recommendedName>
</protein>
<dbReference type="SUPFAM" id="SSF54001">
    <property type="entry name" value="Cysteine proteinases"/>
    <property type="match status" value="1"/>
</dbReference>
<evidence type="ECO:0000313" key="4">
    <source>
        <dbReference type="Proteomes" id="UP000612362"/>
    </source>
</evidence>
<dbReference type="Proteomes" id="UP000612362">
    <property type="component" value="Unassembled WGS sequence"/>
</dbReference>
<dbReference type="InterPro" id="IPR007921">
    <property type="entry name" value="CHAP_dom"/>
</dbReference>
<dbReference type="PROSITE" id="PS50911">
    <property type="entry name" value="CHAP"/>
    <property type="match status" value="1"/>
</dbReference>
<sequence length="263" mass="28336">MLSLSDPIVATCFEAAGANYWRCKQTGCYIGGSILNFYCQFGGLGMSGLTHLGLPITNVYTPRTGYPGSYQWFQRGILAYDPLRQFDQPPGSGDVYFMRLPNPPRQSSGPIPMPPQAPAPPNPPQVPTPAPPQPTPTPPQGPTSGTGNHFYAGQCTFWAAERFHQLFGVWVPWLGNAWEWAGQAQSAGWVVSPTPTAGSIMVLQPNVQGAGSLGHVAIVETIVSSMVVSTSNYSWYANGGGWGVLSYWNFQYPANGMVFLSLS</sequence>
<accession>A0A8J3I323</accession>
<keyword evidence="4" id="KW-1185">Reference proteome</keyword>
<feature type="region of interest" description="Disordered" evidence="1">
    <location>
        <begin position="94"/>
        <end position="146"/>
    </location>
</feature>
<feature type="domain" description="Peptidase C51" evidence="2">
    <location>
        <begin position="130"/>
        <end position="261"/>
    </location>
</feature>
<dbReference type="EMBL" id="BNJF01000002">
    <property type="protein sequence ID" value="GHO46681.1"/>
    <property type="molecule type" value="Genomic_DNA"/>
</dbReference>
<organism evidence="3 4">
    <name type="scientific">Ktedonospora formicarum</name>
    <dbReference type="NCBI Taxonomy" id="2778364"/>
    <lineage>
        <taxon>Bacteria</taxon>
        <taxon>Bacillati</taxon>
        <taxon>Chloroflexota</taxon>
        <taxon>Ktedonobacteria</taxon>
        <taxon>Ktedonobacterales</taxon>
        <taxon>Ktedonobacteraceae</taxon>
        <taxon>Ktedonospora</taxon>
    </lineage>
</organism>
<feature type="compositionally biased region" description="Pro residues" evidence="1">
    <location>
        <begin position="111"/>
        <end position="141"/>
    </location>
</feature>
<evidence type="ECO:0000256" key="1">
    <source>
        <dbReference type="SAM" id="MobiDB-lite"/>
    </source>
</evidence>
<dbReference type="AlphaFoldDB" id="A0A8J3I323"/>
<proteinExistence type="predicted"/>
<dbReference type="Gene3D" id="3.90.1720.10">
    <property type="entry name" value="endopeptidase domain like (from Nostoc punctiforme)"/>
    <property type="match status" value="1"/>
</dbReference>
<comment type="caution">
    <text evidence="3">The sequence shown here is derived from an EMBL/GenBank/DDBJ whole genome shotgun (WGS) entry which is preliminary data.</text>
</comment>
<evidence type="ECO:0000313" key="3">
    <source>
        <dbReference type="EMBL" id="GHO46681.1"/>
    </source>
</evidence>
<evidence type="ECO:0000259" key="2">
    <source>
        <dbReference type="PROSITE" id="PS50911"/>
    </source>
</evidence>